<name>A0ABS4Q2T3_9PSEU</name>
<dbReference type="Pfam" id="PF02767">
    <property type="entry name" value="DNA_pol3_beta_2"/>
    <property type="match status" value="1"/>
</dbReference>
<organism evidence="3 4">
    <name type="scientific">Amycolatopsis magusensis</name>
    <dbReference type="NCBI Taxonomy" id="882444"/>
    <lineage>
        <taxon>Bacteria</taxon>
        <taxon>Bacillati</taxon>
        <taxon>Actinomycetota</taxon>
        <taxon>Actinomycetes</taxon>
        <taxon>Pseudonocardiales</taxon>
        <taxon>Pseudonocardiaceae</taxon>
        <taxon>Amycolatopsis</taxon>
    </lineage>
</organism>
<evidence type="ECO:0000259" key="2">
    <source>
        <dbReference type="PROSITE" id="PS50937"/>
    </source>
</evidence>
<dbReference type="SUPFAM" id="SSF55979">
    <property type="entry name" value="DNA clamp"/>
    <property type="match status" value="1"/>
</dbReference>
<accession>A0ABS4Q2T3</accession>
<dbReference type="InterPro" id="IPR022637">
    <property type="entry name" value="DNA_polIII_beta_cen"/>
</dbReference>
<dbReference type="InterPro" id="IPR000551">
    <property type="entry name" value="MerR-type_HTH_dom"/>
</dbReference>
<keyword evidence="1 3" id="KW-0238">DNA-binding</keyword>
<dbReference type="PROSITE" id="PS50937">
    <property type="entry name" value="HTH_MERR_2"/>
    <property type="match status" value="1"/>
</dbReference>
<dbReference type="SMART" id="SM00422">
    <property type="entry name" value="HTH_MERR"/>
    <property type="match status" value="1"/>
</dbReference>
<feature type="domain" description="HTH merR-type" evidence="2">
    <location>
        <begin position="6"/>
        <end position="76"/>
    </location>
</feature>
<dbReference type="Pfam" id="PF13411">
    <property type="entry name" value="MerR_1"/>
    <property type="match status" value="1"/>
</dbReference>
<dbReference type="GO" id="GO:0003677">
    <property type="term" value="F:DNA binding"/>
    <property type="evidence" value="ECO:0007669"/>
    <property type="project" value="UniProtKB-KW"/>
</dbReference>
<dbReference type="EMBL" id="JAGGMS010000001">
    <property type="protein sequence ID" value="MBP2185420.1"/>
    <property type="molecule type" value="Genomic_DNA"/>
</dbReference>
<dbReference type="Gene3D" id="1.10.1660.10">
    <property type="match status" value="1"/>
</dbReference>
<dbReference type="PANTHER" id="PTHR30204:SF97">
    <property type="entry name" value="MERR FAMILY REGULATORY PROTEIN"/>
    <property type="match status" value="1"/>
</dbReference>
<reference evidence="3 4" key="1">
    <citation type="submission" date="2021-03" db="EMBL/GenBank/DDBJ databases">
        <title>Sequencing the genomes of 1000 actinobacteria strains.</title>
        <authorList>
            <person name="Klenk H.-P."/>
        </authorList>
    </citation>
    <scope>NUCLEOTIDE SEQUENCE [LARGE SCALE GENOMIC DNA]</scope>
    <source>
        <strain evidence="3 4">DSM 45510</strain>
    </source>
</reference>
<evidence type="ECO:0000256" key="1">
    <source>
        <dbReference type="ARBA" id="ARBA00023125"/>
    </source>
</evidence>
<proteinExistence type="predicted"/>
<comment type="caution">
    <text evidence="3">The sequence shown here is derived from an EMBL/GenBank/DDBJ whole genome shotgun (WGS) entry which is preliminary data.</text>
</comment>
<gene>
    <name evidence="3" type="ORF">JOM49_006946</name>
</gene>
<evidence type="ECO:0000313" key="3">
    <source>
        <dbReference type="EMBL" id="MBP2185420.1"/>
    </source>
</evidence>
<dbReference type="PANTHER" id="PTHR30204">
    <property type="entry name" value="REDOX-CYCLING DRUG-SENSING TRANSCRIPTIONAL ACTIVATOR SOXR"/>
    <property type="match status" value="1"/>
</dbReference>
<sequence length="357" mass="38114">MDSPNLMSIGAFAQRTALTPSALRFYGDAGLLPPESVDPVSGYRYYSDAQIDRAVRLRQLRELGMPLPRVNEVLDADPVEAARLIDERITDIGNESRYAQGIAAELKAALSTGAGTRLGVLSGPALADAIDRVLAATVQEAAVPVLNAVYLEVSPGSATLTATDRYRLTTRTLALPEESASEPWAATLSGDDLRATVAQIRRSARIVLHALPGALEIELGNGVSHRVAILALEFPDYRLMLDSLAAVTHRVTAARQQLISIFDQLTTDSVELRLSDANSVELRTPDAPARDLPARVDGGDLTIRFQLTTLYPAILQAVGPDVMLDLRGPDQPATVRSADNGALSTLVMPIAAPGNRP</sequence>
<dbReference type="InterPro" id="IPR046938">
    <property type="entry name" value="DNA_clamp_sf"/>
</dbReference>
<dbReference type="InterPro" id="IPR009061">
    <property type="entry name" value="DNA-bd_dom_put_sf"/>
</dbReference>
<dbReference type="SUPFAM" id="SSF46955">
    <property type="entry name" value="Putative DNA-binding domain"/>
    <property type="match status" value="1"/>
</dbReference>
<keyword evidence="4" id="KW-1185">Reference proteome</keyword>
<protein>
    <submittedName>
        <fullName evidence="3">DNA-binding transcriptional MerR regulator</fullName>
    </submittedName>
</protein>
<dbReference type="InterPro" id="IPR047057">
    <property type="entry name" value="MerR_fam"/>
</dbReference>
<dbReference type="Gene3D" id="3.10.150.10">
    <property type="entry name" value="DNA Polymerase III, subunit A, domain 2"/>
    <property type="match status" value="2"/>
</dbReference>
<evidence type="ECO:0000313" key="4">
    <source>
        <dbReference type="Proteomes" id="UP000741013"/>
    </source>
</evidence>
<dbReference type="RefSeq" id="WP_209668311.1">
    <property type="nucleotide sequence ID" value="NZ_JAGGMS010000001.1"/>
</dbReference>
<dbReference type="Proteomes" id="UP000741013">
    <property type="component" value="Unassembled WGS sequence"/>
</dbReference>